<evidence type="ECO:0000313" key="1">
    <source>
        <dbReference type="EMBL" id="TNJ28512.1"/>
    </source>
</evidence>
<sequence>MNLLLTELANVSISTTGPQPINGENYLEYLERCRTDPEVSRFPLSSATEFDRLTRFIYELEYMSSYGELQLGTGFLVPEATLEDVLCLARNEGLCHRDGPMVDYFTNLSEKKHMEPVRLQEEERAAYRTYRPSLEIFIDDPSGNSPHLVANYQEMINPSEGASNRLGDMHP</sequence>
<gene>
    <name evidence="1" type="ORF">GMRT_11899</name>
</gene>
<accession>A0A4Z1SRJ0</accession>
<dbReference type="VEuPathDB" id="GiardiaDB:GMRT_11899"/>
<keyword evidence="2" id="KW-1185">Reference proteome</keyword>
<dbReference type="OrthoDB" id="10251400at2759"/>
<evidence type="ECO:0000313" key="2">
    <source>
        <dbReference type="Proteomes" id="UP000315496"/>
    </source>
</evidence>
<dbReference type="Proteomes" id="UP000315496">
    <property type="component" value="Chromosome 2"/>
</dbReference>
<comment type="caution">
    <text evidence="1">The sequence shown here is derived from an EMBL/GenBank/DDBJ whole genome shotgun (WGS) entry which is preliminary data.</text>
</comment>
<dbReference type="AlphaFoldDB" id="A0A4Z1SRJ0"/>
<dbReference type="EMBL" id="VDLU01000002">
    <property type="protein sequence ID" value="TNJ28512.1"/>
    <property type="molecule type" value="Genomic_DNA"/>
</dbReference>
<reference evidence="1 2" key="1">
    <citation type="submission" date="2019-05" db="EMBL/GenBank/DDBJ databases">
        <title>The compact genome of Giardia muris reveals important steps in the evolution of intestinal protozoan parasites.</title>
        <authorList>
            <person name="Xu F."/>
            <person name="Jimenez-Gonzalez A."/>
            <person name="Einarsson E."/>
            <person name="Astvaldsson A."/>
            <person name="Peirasmaki D."/>
            <person name="Eckmann L."/>
            <person name="Andersson J.O."/>
            <person name="Svard S.G."/>
            <person name="Jerlstrom-Hultqvist J."/>
        </authorList>
    </citation>
    <scope>NUCLEOTIDE SEQUENCE [LARGE SCALE GENOMIC DNA]</scope>
    <source>
        <strain evidence="1 2">Roberts-Thomson</strain>
    </source>
</reference>
<organism evidence="1 2">
    <name type="scientific">Giardia muris</name>
    <dbReference type="NCBI Taxonomy" id="5742"/>
    <lineage>
        <taxon>Eukaryota</taxon>
        <taxon>Metamonada</taxon>
        <taxon>Diplomonadida</taxon>
        <taxon>Hexamitidae</taxon>
        <taxon>Giardiinae</taxon>
        <taxon>Giardia</taxon>
    </lineage>
</organism>
<protein>
    <submittedName>
        <fullName evidence="1">Uncharacterized protein</fullName>
    </submittedName>
</protein>
<proteinExistence type="predicted"/>
<name>A0A4Z1SRJ0_GIAMU</name>